<keyword evidence="4" id="KW-0443">Lipid metabolism</keyword>
<evidence type="ECO:0000256" key="3">
    <source>
        <dbReference type="ARBA" id="ARBA00022832"/>
    </source>
</evidence>
<accession>A0A194PN76</accession>
<sequence length="952" mass="105289">MSKSNDIFYGSQDSYKGEKLIYPAATRNQEPILQVLKRFIISDTDIINDESPTFVEISSGSGQHLAHFAPHFPGVKFQPSEVDENLFGSISIYATNCFTKNILQPILLDIRNKLSCYGFEENSIDYMYNANMMHITPFECTLGLFENAGKYLKPEALMITYGPYSKDGIITPQSNIDFDISLKQRDSLWGLRDINDLVRIELSSREIAQFDESHCVDADVCAARGKGGGTHEHGTTDYHANERTRRHAMADTTTPTTEASTVIVENGEEIVKVNKMQMPNGTNQTYLNGPNQIIPAEDYISCVPGGYVKLRMQSRGVASEPPLSVPGLLSRTAARYPDATALATKKNGQWHKTTYKQYQERVRTVAKGFLKLGLERYHSVGILGFNSEQWYIADLAAIHAGGYAAGIYTTNSPDACYHCLETSRANICAVQDKKQLEKILSVRSKLKHLKAIVQWEGPVDTSVPGVYSWEQVMEMGAKEPDTQLNSILKGMAVNECCTLVYTSGTVGPPKAVMLSHDNLTWDAFSISERVGDLAPTYDRLVSFLPLSHVAAQVVDIFTTLMNAVAVYFAQPDALKGTLVETLKEVRPTRFLAVPRVWEKMYEKIMAVGASSGTIKRSIALWAKDRSMKHHEARMNGSFSAGMRGLPLDFTTTQMLRYWLEGMGCGYRIARTLVFSKVRDQLGLDQCETFVTAAAPLSPDIKKFFLSLDIPIVDAFGMSETAGAHTLSIYPKLKLDSSGEILMGTETKFGGAMSPNGPGEIMIRGRHVLMGYLMDEEKTRATIDDEGWVHSGDVGRVDSNNLLYITGRIKELLITAGGENVAPVLIEQTIQAQLPQIGYAVLIGDRRKFLSVLLTLKAKINTETGDPLDELETEARKWVASLGSKAKTISEIVKSKDPAVHKAIEEGIARANKQAISNAQKVQKFAILPSDFSMNTGELGMLIDLLFYSTLRK</sequence>
<proteinExistence type="inferred from homology"/>
<evidence type="ECO:0000259" key="6">
    <source>
        <dbReference type="Pfam" id="PF00501"/>
    </source>
</evidence>
<evidence type="ECO:0000256" key="4">
    <source>
        <dbReference type="ARBA" id="ARBA00023098"/>
    </source>
</evidence>
<keyword evidence="8" id="KW-1185">Reference proteome</keyword>
<evidence type="ECO:0000313" key="7">
    <source>
        <dbReference type="EMBL" id="KPI94886.1"/>
    </source>
</evidence>
<dbReference type="GO" id="GO:0004467">
    <property type="term" value="F:long-chain fatty acid-CoA ligase activity"/>
    <property type="evidence" value="ECO:0007669"/>
    <property type="project" value="UniProtKB-EC"/>
</dbReference>
<evidence type="ECO:0000256" key="1">
    <source>
        <dbReference type="ARBA" id="ARBA00008308"/>
    </source>
</evidence>
<protein>
    <recommendedName>
        <fullName evidence="5">long-chain-fatty-acid--CoA ligase</fullName>
        <ecNumber evidence="5">6.2.1.3</ecNumber>
    </recommendedName>
</protein>
<reference evidence="7 8" key="1">
    <citation type="journal article" date="2015" name="Nat. Commun.">
        <title>Outbred genome sequencing and CRISPR/Cas9 gene editing in butterflies.</title>
        <authorList>
            <person name="Li X."/>
            <person name="Fan D."/>
            <person name="Zhang W."/>
            <person name="Liu G."/>
            <person name="Zhang L."/>
            <person name="Zhao L."/>
            <person name="Fang X."/>
            <person name="Chen L."/>
            <person name="Dong Y."/>
            <person name="Chen Y."/>
            <person name="Ding Y."/>
            <person name="Zhao R."/>
            <person name="Feng M."/>
            <person name="Zhu Y."/>
            <person name="Feng Y."/>
            <person name="Jiang X."/>
            <person name="Zhu D."/>
            <person name="Xiang H."/>
            <person name="Feng X."/>
            <person name="Li S."/>
            <person name="Wang J."/>
            <person name="Zhang G."/>
            <person name="Kronforst M.R."/>
            <person name="Wang W."/>
        </authorList>
    </citation>
    <scope>NUCLEOTIDE SEQUENCE [LARGE SCALE GENOMIC DNA]</scope>
    <source>
        <strain evidence="7">Ya'a_city_454_Px</strain>
        <tissue evidence="7">Whole body</tissue>
    </source>
</reference>
<dbReference type="SUPFAM" id="SSF56801">
    <property type="entry name" value="Acetyl-CoA synthetase-like"/>
    <property type="match status" value="1"/>
</dbReference>
<evidence type="ECO:0000256" key="5">
    <source>
        <dbReference type="ARBA" id="ARBA00026121"/>
    </source>
</evidence>
<comment type="similarity">
    <text evidence="1">Belongs to the UPF0585 family.</text>
</comment>
<dbReference type="Gene3D" id="3.40.50.12780">
    <property type="entry name" value="N-terminal domain of ligase-like"/>
    <property type="match status" value="2"/>
</dbReference>
<dbReference type="Proteomes" id="UP000053268">
    <property type="component" value="Unassembled WGS sequence"/>
</dbReference>
<evidence type="ECO:0000313" key="8">
    <source>
        <dbReference type="Proteomes" id="UP000053268"/>
    </source>
</evidence>
<name>A0A194PN76_PAPXU</name>
<dbReference type="EMBL" id="KQ459597">
    <property type="protein sequence ID" value="KPI94886.1"/>
    <property type="molecule type" value="Genomic_DNA"/>
</dbReference>
<organism evidence="7 8">
    <name type="scientific">Papilio xuthus</name>
    <name type="common">Asian swallowtail butterfly</name>
    <dbReference type="NCBI Taxonomy" id="66420"/>
    <lineage>
        <taxon>Eukaryota</taxon>
        <taxon>Metazoa</taxon>
        <taxon>Ecdysozoa</taxon>
        <taxon>Arthropoda</taxon>
        <taxon>Hexapoda</taxon>
        <taxon>Insecta</taxon>
        <taxon>Pterygota</taxon>
        <taxon>Neoptera</taxon>
        <taxon>Endopterygota</taxon>
        <taxon>Lepidoptera</taxon>
        <taxon>Glossata</taxon>
        <taxon>Ditrysia</taxon>
        <taxon>Papilionoidea</taxon>
        <taxon>Papilionidae</taxon>
        <taxon>Papilioninae</taxon>
        <taxon>Papilio</taxon>
    </lineage>
</organism>
<gene>
    <name evidence="7" type="ORF">RR46_11890</name>
</gene>
<keyword evidence="2 7" id="KW-0436">Ligase</keyword>
<dbReference type="EC" id="6.2.1.3" evidence="5"/>
<dbReference type="GO" id="GO:0005783">
    <property type="term" value="C:endoplasmic reticulum"/>
    <property type="evidence" value="ECO:0007669"/>
    <property type="project" value="TreeGrafter"/>
</dbReference>
<evidence type="ECO:0000256" key="2">
    <source>
        <dbReference type="ARBA" id="ARBA00022598"/>
    </source>
</evidence>
<dbReference type="InterPro" id="IPR029063">
    <property type="entry name" value="SAM-dependent_MTases_sf"/>
</dbReference>
<dbReference type="Pfam" id="PF00501">
    <property type="entry name" value="AMP-binding"/>
    <property type="match status" value="1"/>
</dbReference>
<dbReference type="InterPro" id="IPR000873">
    <property type="entry name" value="AMP-dep_synth/lig_dom"/>
</dbReference>
<keyword evidence="3" id="KW-0276">Fatty acid metabolism</keyword>
<dbReference type="PANTHER" id="PTHR43272">
    <property type="entry name" value="LONG-CHAIN-FATTY-ACID--COA LIGASE"/>
    <property type="match status" value="1"/>
</dbReference>
<dbReference type="Pfam" id="PF23562">
    <property type="entry name" value="AMP-binding_C_3"/>
    <property type="match status" value="1"/>
</dbReference>
<dbReference type="Pfam" id="PF06080">
    <property type="entry name" value="DUF938"/>
    <property type="match status" value="1"/>
</dbReference>
<dbReference type="InterPro" id="IPR010342">
    <property type="entry name" value="DUF938"/>
</dbReference>
<dbReference type="PANTHER" id="PTHR43272:SF32">
    <property type="entry name" value="AMP-DEPENDENT SYNTHETASE_LIGASE DOMAIN-CONTAINING PROTEIN"/>
    <property type="match status" value="1"/>
</dbReference>
<dbReference type="AlphaFoldDB" id="A0A194PN76"/>
<dbReference type="SUPFAM" id="SSF53335">
    <property type="entry name" value="S-adenosyl-L-methionine-dependent methyltransferases"/>
    <property type="match status" value="1"/>
</dbReference>
<dbReference type="InterPro" id="IPR042099">
    <property type="entry name" value="ANL_N_sf"/>
</dbReference>
<feature type="domain" description="AMP-dependent synthetase/ligase" evidence="6">
    <location>
        <begin position="330"/>
        <end position="772"/>
    </location>
</feature>
<dbReference type="STRING" id="66420.A0A194PN76"/>
<dbReference type="GO" id="GO:0016020">
    <property type="term" value="C:membrane"/>
    <property type="evidence" value="ECO:0007669"/>
    <property type="project" value="TreeGrafter"/>
</dbReference>